<dbReference type="SUPFAM" id="SSF54909">
    <property type="entry name" value="Dimeric alpha+beta barrel"/>
    <property type="match status" value="2"/>
</dbReference>
<dbReference type="Pfam" id="PF03992">
    <property type="entry name" value="ABM"/>
    <property type="match status" value="2"/>
</dbReference>
<comment type="caution">
    <text evidence="3">The sequence shown here is derived from an EMBL/GenBank/DDBJ whole genome shotgun (WGS) entry which is preliminary data.</text>
</comment>
<dbReference type="Gene3D" id="3.30.70.100">
    <property type="match status" value="1"/>
</dbReference>
<evidence type="ECO:0000256" key="1">
    <source>
        <dbReference type="SAM" id="SignalP"/>
    </source>
</evidence>
<feature type="signal peptide" evidence="1">
    <location>
        <begin position="1"/>
        <end position="24"/>
    </location>
</feature>
<dbReference type="InterPro" id="IPR050744">
    <property type="entry name" value="AI-2_Isomerase_LsrG"/>
</dbReference>
<evidence type="ECO:0000259" key="2">
    <source>
        <dbReference type="PROSITE" id="PS51725"/>
    </source>
</evidence>
<name>A0A9X2A0B8_9FLAO</name>
<dbReference type="EMBL" id="JAKHSK010000006">
    <property type="protein sequence ID" value="MCL6217864.1"/>
    <property type="molecule type" value="Genomic_DNA"/>
</dbReference>
<dbReference type="AlphaFoldDB" id="A0A9X2A0B8"/>
<dbReference type="PROSITE" id="PS51725">
    <property type="entry name" value="ABM"/>
    <property type="match status" value="1"/>
</dbReference>
<keyword evidence="4" id="KW-1185">Reference proteome</keyword>
<dbReference type="RefSeq" id="WP_249600839.1">
    <property type="nucleotide sequence ID" value="NZ_JAKHSK010000006.1"/>
</dbReference>
<dbReference type="GO" id="GO:0004497">
    <property type="term" value="F:monooxygenase activity"/>
    <property type="evidence" value="ECO:0007669"/>
    <property type="project" value="UniProtKB-KW"/>
</dbReference>
<organism evidence="3 4">
    <name type="scientific">Zunongwangia pacifica</name>
    <dbReference type="NCBI Taxonomy" id="2911062"/>
    <lineage>
        <taxon>Bacteria</taxon>
        <taxon>Pseudomonadati</taxon>
        <taxon>Bacteroidota</taxon>
        <taxon>Flavobacteriia</taxon>
        <taxon>Flavobacteriales</taxon>
        <taxon>Flavobacteriaceae</taxon>
        <taxon>Zunongwangia</taxon>
    </lineage>
</organism>
<feature type="chain" id="PRO_5040806138" evidence="1">
    <location>
        <begin position="25"/>
        <end position="235"/>
    </location>
</feature>
<dbReference type="InterPro" id="IPR007138">
    <property type="entry name" value="ABM_dom"/>
</dbReference>
<proteinExistence type="predicted"/>
<dbReference type="PANTHER" id="PTHR33336">
    <property type="entry name" value="QUINOL MONOOXYGENASE YGIN-RELATED"/>
    <property type="match status" value="1"/>
</dbReference>
<gene>
    <name evidence="3" type="ORF">L1967_06090</name>
</gene>
<keyword evidence="3" id="KW-0560">Oxidoreductase</keyword>
<feature type="domain" description="ABM" evidence="2">
    <location>
        <begin position="139"/>
        <end position="229"/>
    </location>
</feature>
<dbReference type="InterPro" id="IPR011008">
    <property type="entry name" value="Dimeric_a/b-barrel"/>
</dbReference>
<evidence type="ECO:0000313" key="4">
    <source>
        <dbReference type="Proteomes" id="UP001139521"/>
    </source>
</evidence>
<reference evidence="3" key="1">
    <citation type="submission" date="2022-01" db="EMBL/GenBank/DDBJ databases">
        <title>Genome sequencing of Zunongwangia sp. M21534 genome.</title>
        <authorList>
            <person name="Chen Y."/>
            <person name="Dong C."/>
            <person name="Shao Z."/>
        </authorList>
    </citation>
    <scope>NUCLEOTIDE SEQUENCE</scope>
    <source>
        <strain evidence="3">MCCC M21534</strain>
    </source>
</reference>
<keyword evidence="3" id="KW-0503">Monooxygenase</keyword>
<dbReference type="Proteomes" id="UP001139521">
    <property type="component" value="Unassembled WGS sequence"/>
</dbReference>
<dbReference type="PANTHER" id="PTHR33336:SF15">
    <property type="entry name" value="ABM DOMAIN-CONTAINING PROTEIN"/>
    <property type="match status" value="1"/>
</dbReference>
<accession>A0A9X2A0B8</accession>
<sequence>MKRSFIKALFLTVLLMSSPTLLHAQEQESFQKLVKLPLRAGGYDSFLTLMRININESRKEEGAISFTLFGKDDSYTVYLLERFKNKTAWEKHKESVYARSTDGISPAATMNLLEETTLKEIPEIPAEDTEEIAPEENTQNSIEWFTVAPNTKTAFIEVMGKAIPKARNATGNLGYNIYQNADNPNEFIVIERWKNPEVYQTHLQNEYSIQLDKELEGLITKDTNHRKEVLKNISE</sequence>
<protein>
    <submittedName>
        <fullName evidence="3">Antibiotic biosynthesis monooxygenase</fullName>
    </submittedName>
</protein>
<keyword evidence="1" id="KW-0732">Signal</keyword>
<evidence type="ECO:0000313" key="3">
    <source>
        <dbReference type="EMBL" id="MCL6217864.1"/>
    </source>
</evidence>